<dbReference type="EMBL" id="SOAZ01000009">
    <property type="protein sequence ID" value="TDT61028.1"/>
    <property type="molecule type" value="Genomic_DNA"/>
</dbReference>
<comment type="caution">
    <text evidence="2">The sequence shown here is derived from an EMBL/GenBank/DDBJ whole genome shotgun (WGS) entry which is preliminary data.</text>
</comment>
<name>A0A4R7KT37_9CLOT</name>
<accession>A0A4R7KT37</accession>
<dbReference type="SUPFAM" id="SSF52518">
    <property type="entry name" value="Thiamin diphosphate-binding fold (THDP-binding)"/>
    <property type="match status" value="1"/>
</dbReference>
<dbReference type="InterPro" id="IPR029061">
    <property type="entry name" value="THDP-binding"/>
</dbReference>
<gene>
    <name evidence="2" type="ORF">EDD71_10932</name>
</gene>
<protein>
    <submittedName>
        <fullName evidence="2">Transketolase subunit A</fullName>
    </submittedName>
</protein>
<dbReference type="PANTHER" id="PTHR47514:SF2">
    <property type="entry name" value="TRANSKETOLASE"/>
    <property type="match status" value="1"/>
</dbReference>
<dbReference type="AlphaFoldDB" id="A0A4R7KT37"/>
<evidence type="ECO:0000313" key="3">
    <source>
        <dbReference type="Proteomes" id="UP000295325"/>
    </source>
</evidence>
<organism evidence="2 3">
    <name type="scientific">Fonticella tunisiensis</name>
    <dbReference type="NCBI Taxonomy" id="1096341"/>
    <lineage>
        <taxon>Bacteria</taxon>
        <taxon>Bacillati</taxon>
        <taxon>Bacillota</taxon>
        <taxon>Clostridia</taxon>
        <taxon>Eubacteriales</taxon>
        <taxon>Clostridiaceae</taxon>
        <taxon>Fonticella</taxon>
    </lineage>
</organism>
<dbReference type="PANTHER" id="PTHR47514">
    <property type="entry name" value="TRANSKETOLASE N-TERMINAL SECTION-RELATED"/>
    <property type="match status" value="1"/>
</dbReference>
<dbReference type="RefSeq" id="WP_133627995.1">
    <property type="nucleotide sequence ID" value="NZ_SOAZ01000009.1"/>
</dbReference>
<dbReference type="OrthoDB" id="8732661at2"/>
<dbReference type="CDD" id="cd02012">
    <property type="entry name" value="TPP_TK"/>
    <property type="match status" value="1"/>
</dbReference>
<sequence>MRDREIEFLKNKASELRKAVVTMAHKSGSSHVASALSMMDILTVLYFKILNIAPETAKSPLRDKFILSKGHGASGLYAVLAERGFFDKGILDSYCRDGSALSGHPKKDSLPGIECSTGSLGHGLSMGCGIALGDKHSNINARTVVLMGDGECNEGSVWESAMFAAQKRLNNLIAVIDNNKLQGLGKVDEITALEPIGEKWKAFGWNVIEIDGHNVSEIYDALITAYGSLDFPTAIIARTIKGRGVSFMENRLEWHYRSTNEEQFQRALKELD</sequence>
<dbReference type="Proteomes" id="UP000295325">
    <property type="component" value="Unassembled WGS sequence"/>
</dbReference>
<keyword evidence="3" id="KW-1185">Reference proteome</keyword>
<dbReference type="Pfam" id="PF00456">
    <property type="entry name" value="Transketolase_N"/>
    <property type="match status" value="1"/>
</dbReference>
<reference evidence="2 3" key="1">
    <citation type="submission" date="2019-03" db="EMBL/GenBank/DDBJ databases">
        <title>Genomic Encyclopedia of Type Strains, Phase IV (KMG-IV): sequencing the most valuable type-strain genomes for metagenomic binning, comparative biology and taxonomic classification.</title>
        <authorList>
            <person name="Goeker M."/>
        </authorList>
    </citation>
    <scope>NUCLEOTIDE SEQUENCE [LARGE SCALE GENOMIC DNA]</scope>
    <source>
        <strain evidence="2 3">DSM 24455</strain>
    </source>
</reference>
<evidence type="ECO:0000313" key="2">
    <source>
        <dbReference type="EMBL" id="TDT61028.1"/>
    </source>
</evidence>
<feature type="domain" description="Transketolase N-terminal" evidence="1">
    <location>
        <begin position="13"/>
        <end position="264"/>
    </location>
</feature>
<dbReference type="Gene3D" id="3.40.50.970">
    <property type="match status" value="1"/>
</dbReference>
<dbReference type="InterPro" id="IPR005474">
    <property type="entry name" value="Transketolase_N"/>
</dbReference>
<evidence type="ECO:0000259" key="1">
    <source>
        <dbReference type="Pfam" id="PF00456"/>
    </source>
</evidence>
<proteinExistence type="predicted"/>